<name>A0A3A8FLB3_9GAMM</name>
<protein>
    <submittedName>
        <fullName evidence="1">Uncharacterized protein</fullName>
    </submittedName>
</protein>
<accession>A0A3A8FLB3</accession>
<proteinExistence type="predicted"/>
<dbReference type="RefSeq" id="WP_120368407.1">
    <property type="nucleotide sequence ID" value="NZ_RAXZ01000057.1"/>
</dbReference>
<dbReference type="Proteomes" id="UP000281084">
    <property type="component" value="Unassembled WGS sequence"/>
</dbReference>
<evidence type="ECO:0000313" key="2">
    <source>
        <dbReference type="Proteomes" id="UP000281084"/>
    </source>
</evidence>
<dbReference type="EMBL" id="RAXZ01000057">
    <property type="protein sequence ID" value="RKG47492.1"/>
    <property type="molecule type" value="Genomic_DNA"/>
</dbReference>
<gene>
    <name evidence="1" type="ORF">D7V64_16690</name>
</gene>
<dbReference type="AlphaFoldDB" id="A0A3A8FLB3"/>
<evidence type="ECO:0000313" key="1">
    <source>
        <dbReference type="EMBL" id="RKG47492.1"/>
    </source>
</evidence>
<sequence length="108" mass="12570">MVEHINTISRLPNELCPAFMEWCVRGGHEIKIKKDRVVVRKGLKTGEIFAKRGAIQPSYLMNDYLVERFKLFSLQWLKQGKSFVNDLDNSMMCKFAEVHRQQNLAKVA</sequence>
<comment type="caution">
    <text evidence="1">The sequence shown here is derived from an EMBL/GenBank/DDBJ whole genome shotgun (WGS) entry which is preliminary data.</text>
</comment>
<reference evidence="1 2" key="1">
    <citation type="submission" date="2018-09" db="EMBL/GenBank/DDBJ databases">
        <title>The draft genome of Acinetobacter spp. strains.</title>
        <authorList>
            <person name="Qin J."/>
            <person name="Feng Y."/>
            <person name="Zong Z."/>
        </authorList>
    </citation>
    <scope>NUCLEOTIDE SEQUENCE [LARGE SCALE GENOMIC DNA]</scope>
    <source>
        <strain evidence="1 2">WCHAc060002</strain>
    </source>
</reference>
<organism evidence="1 2">
    <name type="scientific">Acinetobacter cumulans</name>
    <dbReference type="NCBI Taxonomy" id="2136182"/>
    <lineage>
        <taxon>Bacteria</taxon>
        <taxon>Pseudomonadati</taxon>
        <taxon>Pseudomonadota</taxon>
        <taxon>Gammaproteobacteria</taxon>
        <taxon>Moraxellales</taxon>
        <taxon>Moraxellaceae</taxon>
        <taxon>Acinetobacter</taxon>
    </lineage>
</organism>